<reference evidence="2 3" key="1">
    <citation type="journal article" date="2022" name="Nat. Plants">
        <title>Genomes of leafy and leafless Platanthera orchids illuminate the evolution of mycoheterotrophy.</title>
        <authorList>
            <person name="Li M.H."/>
            <person name="Liu K.W."/>
            <person name="Li Z."/>
            <person name="Lu H.C."/>
            <person name="Ye Q.L."/>
            <person name="Zhang D."/>
            <person name="Wang J.Y."/>
            <person name="Li Y.F."/>
            <person name="Zhong Z.M."/>
            <person name="Liu X."/>
            <person name="Yu X."/>
            <person name="Liu D.K."/>
            <person name="Tu X.D."/>
            <person name="Liu B."/>
            <person name="Hao Y."/>
            <person name="Liao X.Y."/>
            <person name="Jiang Y.T."/>
            <person name="Sun W.H."/>
            <person name="Chen J."/>
            <person name="Chen Y.Q."/>
            <person name="Ai Y."/>
            <person name="Zhai J.W."/>
            <person name="Wu S.S."/>
            <person name="Zhou Z."/>
            <person name="Hsiao Y.Y."/>
            <person name="Wu W.L."/>
            <person name="Chen Y.Y."/>
            <person name="Lin Y.F."/>
            <person name="Hsu J.L."/>
            <person name="Li C.Y."/>
            <person name="Wang Z.W."/>
            <person name="Zhao X."/>
            <person name="Zhong W.Y."/>
            <person name="Ma X.K."/>
            <person name="Ma L."/>
            <person name="Huang J."/>
            <person name="Chen G.Z."/>
            <person name="Huang M.Z."/>
            <person name="Huang L."/>
            <person name="Peng D.H."/>
            <person name="Luo Y.B."/>
            <person name="Zou S.Q."/>
            <person name="Chen S.P."/>
            <person name="Lan S."/>
            <person name="Tsai W.C."/>
            <person name="Van de Peer Y."/>
            <person name="Liu Z.J."/>
        </authorList>
    </citation>
    <scope>NUCLEOTIDE SEQUENCE [LARGE SCALE GENOMIC DNA]</scope>
    <source>
        <strain evidence="2">Lor287</strain>
    </source>
</reference>
<comment type="caution">
    <text evidence="2">The sequence shown here is derived from an EMBL/GenBank/DDBJ whole genome shotgun (WGS) entry which is preliminary data.</text>
</comment>
<dbReference type="AlphaFoldDB" id="A0AAP0G739"/>
<gene>
    <name evidence="2" type="ORF">KSP39_PZI009914</name>
</gene>
<feature type="region of interest" description="Disordered" evidence="1">
    <location>
        <begin position="1"/>
        <end position="82"/>
    </location>
</feature>
<evidence type="ECO:0000313" key="3">
    <source>
        <dbReference type="Proteomes" id="UP001418222"/>
    </source>
</evidence>
<protein>
    <submittedName>
        <fullName evidence="2">Uncharacterized protein</fullName>
    </submittedName>
</protein>
<proteinExistence type="predicted"/>
<name>A0AAP0G739_9ASPA</name>
<accession>A0AAP0G739</accession>
<evidence type="ECO:0000256" key="1">
    <source>
        <dbReference type="SAM" id="MobiDB-lite"/>
    </source>
</evidence>
<dbReference type="Proteomes" id="UP001418222">
    <property type="component" value="Unassembled WGS sequence"/>
</dbReference>
<sequence length="128" mass="13267">MANRPSSSLSPPRSGRNPSPPSLSPHRLACASRPSECRRHSNPVPSSGRGGAGLAWTDVGRGPGRVLPHQRHLPREGGGGGVIGKRVSCSTQKLFCFFGSLFSFSDGDRRCKAAGPLLEGSPAPGAPT</sequence>
<dbReference type="EMBL" id="JBBWWQ010000008">
    <property type="protein sequence ID" value="KAK8941462.1"/>
    <property type="molecule type" value="Genomic_DNA"/>
</dbReference>
<feature type="compositionally biased region" description="Low complexity" evidence="1">
    <location>
        <begin position="1"/>
        <end position="17"/>
    </location>
</feature>
<evidence type="ECO:0000313" key="2">
    <source>
        <dbReference type="EMBL" id="KAK8941462.1"/>
    </source>
</evidence>
<keyword evidence="3" id="KW-1185">Reference proteome</keyword>
<organism evidence="2 3">
    <name type="scientific">Platanthera zijinensis</name>
    <dbReference type="NCBI Taxonomy" id="2320716"/>
    <lineage>
        <taxon>Eukaryota</taxon>
        <taxon>Viridiplantae</taxon>
        <taxon>Streptophyta</taxon>
        <taxon>Embryophyta</taxon>
        <taxon>Tracheophyta</taxon>
        <taxon>Spermatophyta</taxon>
        <taxon>Magnoliopsida</taxon>
        <taxon>Liliopsida</taxon>
        <taxon>Asparagales</taxon>
        <taxon>Orchidaceae</taxon>
        <taxon>Orchidoideae</taxon>
        <taxon>Orchideae</taxon>
        <taxon>Orchidinae</taxon>
        <taxon>Platanthera</taxon>
    </lineage>
</organism>